<dbReference type="PANTHER" id="PTHR44086:SF13">
    <property type="entry name" value="THIOSULFATE SULFURTRANSFERASE PSPE"/>
    <property type="match status" value="1"/>
</dbReference>
<evidence type="ECO:0000313" key="2">
    <source>
        <dbReference type="EMBL" id="SFL17499.1"/>
    </source>
</evidence>
<protein>
    <submittedName>
        <fullName evidence="2">Rhodanese-related sulfurtransferase</fullName>
    </submittedName>
</protein>
<dbReference type="PANTHER" id="PTHR44086">
    <property type="entry name" value="THIOSULFATE SULFURTRANSFERASE RDL2, MITOCHONDRIAL-RELATED"/>
    <property type="match status" value="1"/>
</dbReference>
<dbReference type="GO" id="GO:0004792">
    <property type="term" value="F:thiosulfate-cyanide sulfurtransferase activity"/>
    <property type="evidence" value="ECO:0007669"/>
    <property type="project" value="TreeGrafter"/>
</dbReference>
<evidence type="ECO:0000259" key="1">
    <source>
        <dbReference type="PROSITE" id="PS50206"/>
    </source>
</evidence>
<dbReference type="OrthoDB" id="9807812at2"/>
<dbReference type="STRING" id="1280847.SAMN04488036_10661"/>
<dbReference type="CDD" id="cd01447">
    <property type="entry name" value="Polysulfide_ST"/>
    <property type="match status" value="1"/>
</dbReference>
<dbReference type="RefSeq" id="WP_093324717.1">
    <property type="nucleotide sequence ID" value="NZ_FOSZ01000006.1"/>
</dbReference>
<dbReference type="InterPro" id="IPR036873">
    <property type="entry name" value="Rhodanese-like_dom_sf"/>
</dbReference>
<name>A0A1I4FJ63_9RHOB</name>
<dbReference type="SUPFAM" id="SSF52821">
    <property type="entry name" value="Rhodanese/Cell cycle control phosphatase"/>
    <property type="match status" value="1"/>
</dbReference>
<reference evidence="3" key="1">
    <citation type="submission" date="2016-10" db="EMBL/GenBank/DDBJ databases">
        <authorList>
            <person name="Varghese N."/>
            <person name="Submissions S."/>
        </authorList>
    </citation>
    <scope>NUCLEOTIDE SEQUENCE [LARGE SCALE GENOMIC DNA]</scope>
    <source>
        <strain evidence="3">DSM 28453</strain>
    </source>
</reference>
<dbReference type="Gene3D" id="3.40.250.10">
    <property type="entry name" value="Rhodanese-like domain"/>
    <property type="match status" value="1"/>
</dbReference>
<keyword evidence="2" id="KW-0808">Transferase</keyword>
<dbReference type="InterPro" id="IPR001763">
    <property type="entry name" value="Rhodanese-like_dom"/>
</dbReference>
<dbReference type="EMBL" id="FOSZ01000006">
    <property type="protein sequence ID" value="SFL17499.1"/>
    <property type="molecule type" value="Genomic_DNA"/>
</dbReference>
<dbReference type="PROSITE" id="PS50206">
    <property type="entry name" value="RHODANESE_3"/>
    <property type="match status" value="1"/>
</dbReference>
<evidence type="ECO:0000313" key="3">
    <source>
        <dbReference type="Proteomes" id="UP000198851"/>
    </source>
</evidence>
<gene>
    <name evidence="2" type="ORF">SAMN04488036_10661</name>
</gene>
<sequence length="128" mass="14030">MAITPVNTLVAQAKEQITSLLQEEAETMVAEGKALLVDIRDPRELAREGRIKDAFHAPRGMLEFWFDPESPYHKPALATDKTLILFCASAWRSALSAKALQDMGAANVAEMEGGFSGWKKRGAPIESD</sequence>
<keyword evidence="3" id="KW-1185">Reference proteome</keyword>
<dbReference type="Pfam" id="PF00581">
    <property type="entry name" value="Rhodanese"/>
    <property type="match status" value="1"/>
</dbReference>
<accession>A0A1I4FJ63</accession>
<feature type="domain" description="Rhodanese" evidence="1">
    <location>
        <begin position="30"/>
        <end position="127"/>
    </location>
</feature>
<dbReference type="SMART" id="SM00450">
    <property type="entry name" value="RHOD"/>
    <property type="match status" value="1"/>
</dbReference>
<proteinExistence type="predicted"/>
<organism evidence="2 3">
    <name type="scientific">Shimia haliotis</name>
    <dbReference type="NCBI Taxonomy" id="1280847"/>
    <lineage>
        <taxon>Bacteria</taxon>
        <taxon>Pseudomonadati</taxon>
        <taxon>Pseudomonadota</taxon>
        <taxon>Alphaproteobacteria</taxon>
        <taxon>Rhodobacterales</taxon>
        <taxon>Roseobacteraceae</taxon>
    </lineage>
</organism>
<dbReference type="AlphaFoldDB" id="A0A1I4FJ63"/>
<dbReference type="Proteomes" id="UP000198851">
    <property type="component" value="Unassembled WGS sequence"/>
</dbReference>